<dbReference type="Proteomes" id="UP000735302">
    <property type="component" value="Unassembled WGS sequence"/>
</dbReference>
<gene>
    <name evidence="2" type="ORF">PoB_006808600</name>
</gene>
<name>A0AAV4DCD4_9GAST</name>
<sequence>MNVLLVGINTLMPYSMLFAAKSILLRDFPPFIYYSAVLLEAPWLYCMILFIRQNVSADTYFLYHFIIDLHNKIKTSCRIAQDSASEVAEASTQRHEPASRLKVFEPGDLVMVLLRQSNNKLVLQIQGPLEVIKKQSAVNYIIDLGHRYTNLHVNFLRKYYPRKDSVPVSANVASSLSNNGVPTSNNSLTETRDIDRSSLFATLPFNQCYATDTCLLSPLLTNCRMKSYS</sequence>
<keyword evidence="1" id="KW-0472">Membrane</keyword>
<keyword evidence="2" id="KW-0808">Transferase</keyword>
<keyword evidence="3" id="KW-1185">Reference proteome</keyword>
<protein>
    <submittedName>
        <fullName evidence="2">Reverse transcriptase</fullName>
    </submittedName>
</protein>
<organism evidence="2 3">
    <name type="scientific">Plakobranchus ocellatus</name>
    <dbReference type="NCBI Taxonomy" id="259542"/>
    <lineage>
        <taxon>Eukaryota</taxon>
        <taxon>Metazoa</taxon>
        <taxon>Spiralia</taxon>
        <taxon>Lophotrochozoa</taxon>
        <taxon>Mollusca</taxon>
        <taxon>Gastropoda</taxon>
        <taxon>Heterobranchia</taxon>
        <taxon>Euthyneura</taxon>
        <taxon>Panpulmonata</taxon>
        <taxon>Sacoglossa</taxon>
        <taxon>Placobranchoidea</taxon>
        <taxon>Plakobranchidae</taxon>
        <taxon>Plakobranchus</taxon>
    </lineage>
</organism>
<evidence type="ECO:0000313" key="2">
    <source>
        <dbReference type="EMBL" id="GFO41581.1"/>
    </source>
</evidence>
<dbReference type="GO" id="GO:0003964">
    <property type="term" value="F:RNA-directed DNA polymerase activity"/>
    <property type="evidence" value="ECO:0007669"/>
    <property type="project" value="UniProtKB-KW"/>
</dbReference>
<evidence type="ECO:0000256" key="1">
    <source>
        <dbReference type="SAM" id="Phobius"/>
    </source>
</evidence>
<keyword evidence="2" id="KW-0548">Nucleotidyltransferase</keyword>
<proteinExistence type="predicted"/>
<keyword evidence="2" id="KW-0695">RNA-directed DNA polymerase</keyword>
<evidence type="ECO:0000313" key="3">
    <source>
        <dbReference type="Proteomes" id="UP000735302"/>
    </source>
</evidence>
<accession>A0AAV4DCD4</accession>
<dbReference type="EMBL" id="BLXT01007705">
    <property type="protein sequence ID" value="GFO41581.1"/>
    <property type="molecule type" value="Genomic_DNA"/>
</dbReference>
<feature type="transmembrane region" description="Helical" evidence="1">
    <location>
        <begin position="6"/>
        <end position="24"/>
    </location>
</feature>
<feature type="transmembrane region" description="Helical" evidence="1">
    <location>
        <begin position="31"/>
        <end position="51"/>
    </location>
</feature>
<keyword evidence="1" id="KW-0812">Transmembrane</keyword>
<dbReference type="AlphaFoldDB" id="A0AAV4DCD4"/>
<reference evidence="2 3" key="1">
    <citation type="journal article" date="2021" name="Elife">
        <title>Chloroplast acquisition without the gene transfer in kleptoplastic sea slugs, Plakobranchus ocellatus.</title>
        <authorList>
            <person name="Maeda T."/>
            <person name="Takahashi S."/>
            <person name="Yoshida T."/>
            <person name="Shimamura S."/>
            <person name="Takaki Y."/>
            <person name="Nagai Y."/>
            <person name="Toyoda A."/>
            <person name="Suzuki Y."/>
            <person name="Arimoto A."/>
            <person name="Ishii H."/>
            <person name="Satoh N."/>
            <person name="Nishiyama T."/>
            <person name="Hasebe M."/>
            <person name="Maruyama T."/>
            <person name="Minagawa J."/>
            <person name="Obokata J."/>
            <person name="Shigenobu S."/>
        </authorList>
    </citation>
    <scope>NUCLEOTIDE SEQUENCE [LARGE SCALE GENOMIC DNA]</scope>
</reference>
<comment type="caution">
    <text evidence="2">The sequence shown here is derived from an EMBL/GenBank/DDBJ whole genome shotgun (WGS) entry which is preliminary data.</text>
</comment>
<keyword evidence="1" id="KW-1133">Transmembrane helix</keyword>